<evidence type="ECO:0000259" key="2">
    <source>
        <dbReference type="Pfam" id="PF13968"/>
    </source>
</evidence>
<name>A0AAV1DWB5_OLDCO</name>
<sequence>MERGTAQVNITEVIDQFSGPIGKIKQVEIFMYIVSAMVSFLVVFGSLRRSSTNAFLRYSIVGAFVFSFTLIINIIGQINSPNYNIFYPIWAIFVVLLYGNPYSISAYSLEDNEQWKRTYFEVLLQMFWLGWVVGKNMYLFKYVGFNVTSYIMICACSWKITERMEALKFASKEGLITGTKSVVDFMSDEHELGPALQGDPKHTRGYHYLVTCEKKSNFGINGFSTRKKEEADFLYLNSLSRNKGNWSVKGFSKMLKTTKDHFA</sequence>
<feature type="transmembrane region" description="Helical" evidence="1">
    <location>
        <begin position="54"/>
        <end position="75"/>
    </location>
</feature>
<keyword evidence="1" id="KW-1133">Transmembrane helix</keyword>
<evidence type="ECO:0000256" key="1">
    <source>
        <dbReference type="SAM" id="Phobius"/>
    </source>
</evidence>
<dbReference type="InterPro" id="IPR025315">
    <property type="entry name" value="DUF4220"/>
</dbReference>
<feature type="domain" description="DUF4220" evidence="2">
    <location>
        <begin position="63"/>
        <end position="201"/>
    </location>
</feature>
<protein>
    <submittedName>
        <fullName evidence="3">OLC1v1012587C1</fullName>
    </submittedName>
</protein>
<dbReference type="EMBL" id="OX459124">
    <property type="protein sequence ID" value="CAI9112181.1"/>
    <property type="molecule type" value="Genomic_DNA"/>
</dbReference>
<organism evidence="3 4">
    <name type="scientific">Oldenlandia corymbosa var. corymbosa</name>
    <dbReference type="NCBI Taxonomy" id="529605"/>
    <lineage>
        <taxon>Eukaryota</taxon>
        <taxon>Viridiplantae</taxon>
        <taxon>Streptophyta</taxon>
        <taxon>Embryophyta</taxon>
        <taxon>Tracheophyta</taxon>
        <taxon>Spermatophyta</taxon>
        <taxon>Magnoliopsida</taxon>
        <taxon>eudicotyledons</taxon>
        <taxon>Gunneridae</taxon>
        <taxon>Pentapetalae</taxon>
        <taxon>asterids</taxon>
        <taxon>lamiids</taxon>
        <taxon>Gentianales</taxon>
        <taxon>Rubiaceae</taxon>
        <taxon>Rubioideae</taxon>
        <taxon>Spermacoceae</taxon>
        <taxon>Hedyotis-Oldenlandia complex</taxon>
        <taxon>Oldenlandia</taxon>
    </lineage>
</organism>
<feature type="transmembrane region" description="Helical" evidence="1">
    <location>
        <begin position="29"/>
        <end position="47"/>
    </location>
</feature>
<keyword evidence="4" id="KW-1185">Reference proteome</keyword>
<keyword evidence="1" id="KW-0812">Transmembrane</keyword>
<keyword evidence="1" id="KW-0472">Membrane</keyword>
<dbReference type="Pfam" id="PF13968">
    <property type="entry name" value="DUF4220"/>
    <property type="match status" value="1"/>
</dbReference>
<proteinExistence type="predicted"/>
<dbReference type="Proteomes" id="UP001161247">
    <property type="component" value="Chromosome 7"/>
</dbReference>
<accession>A0AAV1DWB5</accession>
<evidence type="ECO:0000313" key="4">
    <source>
        <dbReference type="Proteomes" id="UP001161247"/>
    </source>
</evidence>
<evidence type="ECO:0000313" key="3">
    <source>
        <dbReference type="EMBL" id="CAI9112181.1"/>
    </source>
</evidence>
<gene>
    <name evidence="3" type="ORF">OLC1_LOCUS19421</name>
</gene>
<dbReference type="PANTHER" id="PTHR31325">
    <property type="entry name" value="OS01G0798800 PROTEIN-RELATED"/>
    <property type="match status" value="1"/>
</dbReference>
<reference evidence="3" key="1">
    <citation type="submission" date="2023-03" db="EMBL/GenBank/DDBJ databases">
        <authorList>
            <person name="Julca I."/>
        </authorList>
    </citation>
    <scope>NUCLEOTIDE SEQUENCE</scope>
</reference>
<feature type="transmembrane region" description="Helical" evidence="1">
    <location>
        <begin position="87"/>
        <end position="106"/>
    </location>
</feature>
<dbReference type="AlphaFoldDB" id="A0AAV1DWB5"/>